<keyword evidence="4 8" id="KW-1133">Transmembrane helix</keyword>
<dbReference type="GO" id="GO:0016020">
    <property type="term" value="C:membrane"/>
    <property type="evidence" value="ECO:0007669"/>
    <property type="project" value="UniProtKB-SubCell"/>
</dbReference>
<organism evidence="11 12">
    <name type="scientific">Acropora cervicornis</name>
    <name type="common">Staghorn coral</name>
    <dbReference type="NCBI Taxonomy" id="6130"/>
    <lineage>
        <taxon>Eukaryota</taxon>
        <taxon>Metazoa</taxon>
        <taxon>Cnidaria</taxon>
        <taxon>Anthozoa</taxon>
        <taxon>Hexacorallia</taxon>
        <taxon>Scleractinia</taxon>
        <taxon>Astrocoeniina</taxon>
        <taxon>Acroporidae</taxon>
        <taxon>Acropora</taxon>
    </lineage>
</organism>
<name>A0AAD9V3Z8_ACRCE</name>
<reference evidence="11" key="1">
    <citation type="journal article" date="2023" name="G3 (Bethesda)">
        <title>Whole genome assembly and annotation of the endangered Caribbean coral Acropora cervicornis.</title>
        <authorList>
            <person name="Selwyn J.D."/>
            <person name="Vollmer S.V."/>
        </authorList>
    </citation>
    <scope>NUCLEOTIDE SEQUENCE</scope>
    <source>
        <strain evidence="11">K2</strain>
    </source>
</reference>
<evidence type="ECO:0000313" key="12">
    <source>
        <dbReference type="Proteomes" id="UP001249851"/>
    </source>
</evidence>
<dbReference type="EMBL" id="JARQWQ010000036">
    <property type="protein sequence ID" value="KAK2560403.1"/>
    <property type="molecule type" value="Genomic_DNA"/>
</dbReference>
<keyword evidence="2 8" id="KW-0812">Transmembrane</keyword>
<feature type="transmembrane region" description="Helical" evidence="8">
    <location>
        <begin position="439"/>
        <end position="461"/>
    </location>
</feature>
<evidence type="ECO:0000256" key="8">
    <source>
        <dbReference type="SAM" id="Phobius"/>
    </source>
</evidence>
<feature type="compositionally biased region" description="Basic and acidic residues" evidence="7">
    <location>
        <begin position="354"/>
        <end position="373"/>
    </location>
</feature>
<accession>A0AAD9V3Z8</accession>
<feature type="compositionally biased region" description="Basic and acidic residues" evidence="7">
    <location>
        <begin position="196"/>
        <end position="205"/>
    </location>
</feature>
<protein>
    <submittedName>
        <fullName evidence="11">Low-density lipoprotein receptor-related protein 11</fullName>
    </submittedName>
</protein>
<feature type="chain" id="PRO_5042117078" evidence="9">
    <location>
        <begin position="28"/>
        <end position="487"/>
    </location>
</feature>
<dbReference type="PANTHER" id="PTHR46876">
    <property type="entry name" value="LOW-DENSITY LIPOPROTEIN RECEPTOR-RELATED PROTEIN 11"/>
    <property type="match status" value="1"/>
</dbReference>
<sequence length="487" mass="55829">MHSNDFNRILFASILLAFLYCLSSVHGLNEYRCSFKIHVKKGQIIKPRESIQNGAKFLKHTDVVNARECYKLCCEHESCDLALMQYTNSSNSQSYAPVEKFCYMFHCGIPSKCRFEEHNHYATISYDRPDEKLSSLDSDPFPLENAKSDYRPSEPEAGDDDEEEDLESKSYQPPARQQTKESQQYKDVHSSWNSKSEGRNLEEFGKSTYHSKSASKPKATKVFKENEKPANQQDYQKQENPTKQMVNIDKPVKTKGPVIPYEKVPDRHSKVQVTVYKDQGDTDAALEMKMEELTPTTKKPVQAKVTPATKFHGWREFVDNNPNFPYTIPKNNEKTTQRQTTGKWIKVTEMQHPTTEKVKSKKTVRTEPVKTTEKPTSGKLKSPSQKIKETEKSKQQEDNSLGQDSNTKPPVLELPFPQKNVSDVVVIETQHLRIIENKAVLPLAVFLVLAILLLFVVALRLRIVKSKLKRRPFATDDADYLINGMYL</sequence>
<evidence type="ECO:0000256" key="2">
    <source>
        <dbReference type="ARBA" id="ARBA00022692"/>
    </source>
</evidence>
<evidence type="ECO:0000256" key="4">
    <source>
        <dbReference type="ARBA" id="ARBA00022989"/>
    </source>
</evidence>
<keyword evidence="5 8" id="KW-0472">Membrane</keyword>
<feature type="compositionally biased region" description="Basic and acidic residues" evidence="7">
    <location>
        <begin position="386"/>
        <end position="397"/>
    </location>
</feature>
<gene>
    <name evidence="11" type="ORF">P5673_016743</name>
</gene>
<feature type="region of interest" description="Disordered" evidence="7">
    <location>
        <begin position="130"/>
        <end position="266"/>
    </location>
</feature>
<keyword evidence="12" id="KW-1185">Reference proteome</keyword>
<dbReference type="SMART" id="SM00765">
    <property type="entry name" value="MANEC"/>
    <property type="match status" value="1"/>
</dbReference>
<keyword evidence="3 9" id="KW-0732">Signal</keyword>
<evidence type="ECO:0000259" key="10">
    <source>
        <dbReference type="PROSITE" id="PS50986"/>
    </source>
</evidence>
<keyword evidence="6" id="KW-0325">Glycoprotein</keyword>
<evidence type="ECO:0000256" key="1">
    <source>
        <dbReference type="ARBA" id="ARBA00004479"/>
    </source>
</evidence>
<dbReference type="PANTHER" id="PTHR46876:SF1">
    <property type="entry name" value="LOW-DENSITY LIPOPROTEIN RECEPTOR-RELATED PROTEIN 11"/>
    <property type="match status" value="1"/>
</dbReference>
<feature type="domain" description="MANSC" evidence="10">
    <location>
        <begin position="39"/>
        <end position="124"/>
    </location>
</feature>
<dbReference type="InterPro" id="IPR013980">
    <property type="entry name" value="MANSC_dom"/>
</dbReference>
<keyword evidence="11" id="KW-0675">Receptor</keyword>
<dbReference type="InterPro" id="IPR011106">
    <property type="entry name" value="MANSC_N"/>
</dbReference>
<evidence type="ECO:0000256" key="3">
    <source>
        <dbReference type="ARBA" id="ARBA00022729"/>
    </source>
</evidence>
<dbReference type="Proteomes" id="UP001249851">
    <property type="component" value="Unassembled WGS sequence"/>
</dbReference>
<dbReference type="PROSITE" id="PS50986">
    <property type="entry name" value="MANSC"/>
    <property type="match status" value="1"/>
</dbReference>
<comment type="subcellular location">
    <subcellularLocation>
        <location evidence="1">Membrane</location>
        <topology evidence="1">Single-pass type I membrane protein</topology>
    </subcellularLocation>
</comment>
<feature type="signal peptide" evidence="9">
    <location>
        <begin position="1"/>
        <end position="27"/>
    </location>
</feature>
<comment type="caution">
    <text evidence="11">The sequence shown here is derived from an EMBL/GenBank/DDBJ whole genome shotgun (WGS) entry which is preliminary data.</text>
</comment>
<feature type="compositionally biased region" description="Polar residues" evidence="7">
    <location>
        <begin position="229"/>
        <end position="245"/>
    </location>
</feature>
<keyword evidence="11" id="KW-0449">Lipoprotein</keyword>
<proteinExistence type="predicted"/>
<feature type="region of interest" description="Disordered" evidence="7">
    <location>
        <begin position="347"/>
        <end position="414"/>
    </location>
</feature>
<evidence type="ECO:0000256" key="6">
    <source>
        <dbReference type="ARBA" id="ARBA00023180"/>
    </source>
</evidence>
<dbReference type="Pfam" id="PF07502">
    <property type="entry name" value="MANEC"/>
    <property type="match status" value="1"/>
</dbReference>
<feature type="compositionally biased region" description="Acidic residues" evidence="7">
    <location>
        <begin position="156"/>
        <end position="166"/>
    </location>
</feature>
<evidence type="ECO:0000256" key="5">
    <source>
        <dbReference type="ARBA" id="ARBA00023136"/>
    </source>
</evidence>
<feature type="compositionally biased region" description="Polar residues" evidence="7">
    <location>
        <begin position="398"/>
        <end position="408"/>
    </location>
</feature>
<reference evidence="11" key="2">
    <citation type="journal article" date="2023" name="Science">
        <title>Genomic signatures of disease resistance in endangered staghorn corals.</title>
        <authorList>
            <person name="Vollmer S.V."/>
            <person name="Selwyn J.D."/>
            <person name="Despard B.A."/>
            <person name="Roesel C.L."/>
        </authorList>
    </citation>
    <scope>NUCLEOTIDE SEQUENCE</scope>
    <source>
        <strain evidence="11">K2</strain>
    </source>
</reference>
<evidence type="ECO:0000256" key="9">
    <source>
        <dbReference type="SAM" id="SignalP"/>
    </source>
</evidence>
<evidence type="ECO:0000256" key="7">
    <source>
        <dbReference type="SAM" id="MobiDB-lite"/>
    </source>
</evidence>
<dbReference type="AlphaFoldDB" id="A0AAD9V3Z8"/>
<evidence type="ECO:0000313" key="11">
    <source>
        <dbReference type="EMBL" id="KAK2560403.1"/>
    </source>
</evidence>
<feature type="compositionally biased region" description="Polar residues" evidence="7">
    <location>
        <begin position="169"/>
        <end position="182"/>
    </location>
</feature>